<evidence type="ECO:0000313" key="2">
    <source>
        <dbReference type="Proteomes" id="UP000691718"/>
    </source>
</evidence>
<sequence length="96" mass="10977">MGTMILLHGFHLQRMCKGVLKRGMVPEPHRSSKFKVFSNQLIYLKGPLLQVFVDALHAIFKLHTKDVFQVSVAISRLQCLKELLVSHDLTESFQNS</sequence>
<dbReference type="AlphaFoldDB" id="A0A8S3XJE5"/>
<accession>A0A8S3XJE5</accession>
<keyword evidence="2" id="KW-1185">Reference proteome</keyword>
<reference evidence="1" key="1">
    <citation type="submission" date="2021-04" db="EMBL/GenBank/DDBJ databases">
        <authorList>
            <person name="Tunstrom K."/>
        </authorList>
    </citation>
    <scope>NUCLEOTIDE SEQUENCE</scope>
</reference>
<evidence type="ECO:0000313" key="1">
    <source>
        <dbReference type="EMBL" id="CAG5029338.1"/>
    </source>
</evidence>
<name>A0A8S3XJE5_PARAO</name>
<proteinExistence type="predicted"/>
<dbReference type="Proteomes" id="UP000691718">
    <property type="component" value="Unassembled WGS sequence"/>
</dbReference>
<organism evidence="1 2">
    <name type="scientific">Parnassius apollo</name>
    <name type="common">Apollo butterfly</name>
    <name type="synonym">Papilio apollo</name>
    <dbReference type="NCBI Taxonomy" id="110799"/>
    <lineage>
        <taxon>Eukaryota</taxon>
        <taxon>Metazoa</taxon>
        <taxon>Ecdysozoa</taxon>
        <taxon>Arthropoda</taxon>
        <taxon>Hexapoda</taxon>
        <taxon>Insecta</taxon>
        <taxon>Pterygota</taxon>
        <taxon>Neoptera</taxon>
        <taxon>Endopterygota</taxon>
        <taxon>Lepidoptera</taxon>
        <taxon>Glossata</taxon>
        <taxon>Ditrysia</taxon>
        <taxon>Papilionoidea</taxon>
        <taxon>Papilionidae</taxon>
        <taxon>Parnassiinae</taxon>
        <taxon>Parnassini</taxon>
        <taxon>Parnassius</taxon>
        <taxon>Parnassius</taxon>
    </lineage>
</organism>
<comment type="caution">
    <text evidence="1">The sequence shown here is derived from an EMBL/GenBank/DDBJ whole genome shotgun (WGS) entry which is preliminary data.</text>
</comment>
<protein>
    <submittedName>
        <fullName evidence="1">(apollo) hypothetical protein</fullName>
    </submittedName>
</protein>
<gene>
    <name evidence="1" type="ORF">PAPOLLO_LOCUS19209</name>
</gene>
<dbReference type="EMBL" id="CAJQZP010001207">
    <property type="protein sequence ID" value="CAG5029338.1"/>
    <property type="molecule type" value="Genomic_DNA"/>
</dbReference>